<dbReference type="PROSITE" id="PS50234">
    <property type="entry name" value="VWFA"/>
    <property type="match status" value="1"/>
</dbReference>
<evidence type="ECO:0000313" key="3">
    <source>
        <dbReference type="Proteomes" id="UP000051298"/>
    </source>
</evidence>
<dbReference type="InterPro" id="IPR036465">
    <property type="entry name" value="vWFA_dom_sf"/>
</dbReference>
<feature type="domain" description="VWFA" evidence="1">
    <location>
        <begin position="122"/>
        <end position="350"/>
    </location>
</feature>
<evidence type="ECO:0000313" key="2">
    <source>
        <dbReference type="EMBL" id="CUH62121.1"/>
    </source>
</evidence>
<accession>A0A0P1F366</accession>
<dbReference type="SUPFAM" id="SSF53300">
    <property type="entry name" value="vWA-like"/>
    <property type="match status" value="1"/>
</dbReference>
<dbReference type="InterPro" id="IPR028087">
    <property type="entry name" value="Tad_N"/>
</dbReference>
<evidence type="ECO:0000259" key="1">
    <source>
        <dbReference type="PROSITE" id="PS50234"/>
    </source>
</evidence>
<organism evidence="2 3">
    <name type="scientific">Thalassobacter stenotrophicus</name>
    <dbReference type="NCBI Taxonomy" id="266809"/>
    <lineage>
        <taxon>Bacteria</taxon>
        <taxon>Pseudomonadati</taxon>
        <taxon>Pseudomonadota</taxon>
        <taxon>Alphaproteobacteria</taxon>
        <taxon>Rhodobacterales</taxon>
        <taxon>Roseobacteraceae</taxon>
        <taxon>Thalassobacter</taxon>
    </lineage>
</organism>
<dbReference type="Proteomes" id="UP000051298">
    <property type="component" value="Unassembled WGS sequence"/>
</dbReference>
<reference evidence="2 3" key="1">
    <citation type="submission" date="2015-09" db="EMBL/GenBank/DDBJ databases">
        <authorList>
            <consortium name="Swine Surveillance"/>
        </authorList>
    </citation>
    <scope>NUCLEOTIDE SEQUENCE [LARGE SCALE GENOMIC DNA]</scope>
    <source>
        <strain evidence="2 3">CECT 5294</strain>
    </source>
</reference>
<sequence>MVIFGLMIMILMLVAGGIAVDTMRYEANRTKLQNTLDRAVLAAASLDQDLDPTLVVTDYFAKAGLQGYTLDVDVEQDTVGSYRKVTAEASIDVNSLFLHMVGIDSINAPATGTAEERVLNVEISLVLDISGSMGNWSPTGGKSKMQLMKDAATEFVNTVLVDEQKDLVSVSVIPYNGKVNAGTLVANHFNFTNEHNFSNCINFSEAMFSTTTIDPLSPLPRMGHFNKDSTSGSMTNPWCPTNEYGAIIPWSNNKTTINAAINGLNADGWTAIDVGMKWASILIDPSTQANLSAMAVAAPASVDPIFAGRPVAYNDRDTIKVVILMTDGSNTNQYDLKNEFKSGLSNVWIYERSGQAPQFSYYIPENNRYRDPWDNTNYSTPIGGSAARQMSYVELWSRYNVRWVADNIYPTSGGASSPYNWKNRIRNAVAQHGGQTVGDRRLAAICSETKAQANRNLVIFSIAFEAPPSGEAALRDCASTPSHYYDVNGFEINEVFAAIAQTIGQLRLTQ</sequence>
<dbReference type="AlphaFoldDB" id="A0A0P1F366"/>
<name>A0A0P1F366_9RHOB</name>
<dbReference type="Pfam" id="PF13400">
    <property type="entry name" value="Tad"/>
    <property type="match status" value="1"/>
</dbReference>
<dbReference type="Gene3D" id="3.40.50.410">
    <property type="entry name" value="von Willebrand factor, type A domain"/>
    <property type="match status" value="1"/>
</dbReference>
<protein>
    <submittedName>
        <fullName evidence="2">Flp pilus assembly protein TadG</fullName>
    </submittedName>
</protein>
<proteinExistence type="predicted"/>
<gene>
    <name evidence="2" type="ORF">THS5294_03435</name>
</gene>
<dbReference type="InterPro" id="IPR002035">
    <property type="entry name" value="VWF_A"/>
</dbReference>
<dbReference type="EMBL" id="CYRX01000033">
    <property type="protein sequence ID" value="CUH62121.1"/>
    <property type="molecule type" value="Genomic_DNA"/>
</dbReference>